<dbReference type="CDD" id="cd00130">
    <property type="entry name" value="PAS"/>
    <property type="match status" value="2"/>
</dbReference>
<keyword evidence="6" id="KW-0175">Coiled coil</keyword>
<feature type="domain" description="PAS" evidence="8">
    <location>
        <begin position="308"/>
        <end position="353"/>
    </location>
</feature>
<dbReference type="Pfam" id="PF02518">
    <property type="entry name" value="HATPase_c"/>
    <property type="match status" value="1"/>
</dbReference>
<dbReference type="PRINTS" id="PR00344">
    <property type="entry name" value="BCTRLSENSOR"/>
</dbReference>
<dbReference type="PANTHER" id="PTHR43304">
    <property type="entry name" value="PHYTOCHROME-LIKE PROTEIN CPH1"/>
    <property type="match status" value="1"/>
</dbReference>
<keyword evidence="11" id="KW-1185">Reference proteome</keyword>
<dbReference type="PROSITE" id="PS50112">
    <property type="entry name" value="PAS"/>
    <property type="match status" value="3"/>
</dbReference>
<dbReference type="InterPro" id="IPR003661">
    <property type="entry name" value="HisK_dim/P_dom"/>
</dbReference>
<dbReference type="SMART" id="SM00086">
    <property type="entry name" value="PAC"/>
    <property type="match status" value="2"/>
</dbReference>
<name>A0ABS7XNL2_9FLAO</name>
<dbReference type="SMART" id="SM00387">
    <property type="entry name" value="HATPase_c"/>
    <property type="match status" value="1"/>
</dbReference>
<evidence type="ECO:0000313" key="11">
    <source>
        <dbReference type="Proteomes" id="UP001198901"/>
    </source>
</evidence>
<dbReference type="InterPro" id="IPR000014">
    <property type="entry name" value="PAS"/>
</dbReference>
<evidence type="ECO:0000259" key="7">
    <source>
        <dbReference type="PROSITE" id="PS50109"/>
    </source>
</evidence>
<gene>
    <name evidence="10" type="ORF">LBU54_03320</name>
</gene>
<evidence type="ECO:0000256" key="3">
    <source>
        <dbReference type="ARBA" id="ARBA00022553"/>
    </source>
</evidence>
<feature type="domain" description="PAC" evidence="9">
    <location>
        <begin position="381"/>
        <end position="433"/>
    </location>
</feature>
<evidence type="ECO:0000256" key="4">
    <source>
        <dbReference type="ARBA" id="ARBA00022679"/>
    </source>
</evidence>
<organism evidence="10 11">
    <name type="scientific">Winogradskyella alexanderae</name>
    <dbReference type="NCBI Taxonomy" id="2877123"/>
    <lineage>
        <taxon>Bacteria</taxon>
        <taxon>Pseudomonadati</taxon>
        <taxon>Bacteroidota</taxon>
        <taxon>Flavobacteriia</taxon>
        <taxon>Flavobacteriales</taxon>
        <taxon>Flavobacteriaceae</taxon>
        <taxon>Winogradskyella</taxon>
    </lineage>
</organism>
<dbReference type="Gene3D" id="3.30.450.20">
    <property type="entry name" value="PAS domain"/>
    <property type="match status" value="3"/>
</dbReference>
<accession>A0ABS7XNL2</accession>
<dbReference type="InterPro" id="IPR001610">
    <property type="entry name" value="PAC"/>
</dbReference>
<protein>
    <recommendedName>
        <fullName evidence="2">histidine kinase</fullName>
        <ecNumber evidence="2">2.7.13.3</ecNumber>
    </recommendedName>
</protein>
<dbReference type="Pfam" id="PF13426">
    <property type="entry name" value="PAS_9"/>
    <property type="match status" value="2"/>
</dbReference>
<keyword evidence="5" id="KW-0418">Kinase</keyword>
<dbReference type="SUPFAM" id="SSF55874">
    <property type="entry name" value="ATPase domain of HSP90 chaperone/DNA topoisomerase II/histidine kinase"/>
    <property type="match status" value="1"/>
</dbReference>
<dbReference type="SMART" id="SM00388">
    <property type="entry name" value="HisKA"/>
    <property type="match status" value="1"/>
</dbReference>
<keyword evidence="4" id="KW-0808">Transferase</keyword>
<keyword evidence="3" id="KW-0597">Phosphoprotein</keyword>
<comment type="catalytic activity">
    <reaction evidence="1">
        <text>ATP + protein L-histidine = ADP + protein N-phospho-L-histidine.</text>
        <dbReference type="EC" id="2.7.13.3"/>
    </reaction>
</comment>
<dbReference type="NCBIfam" id="TIGR00229">
    <property type="entry name" value="sensory_box"/>
    <property type="match status" value="2"/>
</dbReference>
<dbReference type="SUPFAM" id="SSF47384">
    <property type="entry name" value="Homodimeric domain of signal transducing histidine kinase"/>
    <property type="match status" value="1"/>
</dbReference>
<dbReference type="CDD" id="cd00082">
    <property type="entry name" value="HisKA"/>
    <property type="match status" value="1"/>
</dbReference>
<evidence type="ECO:0000313" key="10">
    <source>
        <dbReference type="EMBL" id="MCA0131600.1"/>
    </source>
</evidence>
<dbReference type="Gene3D" id="3.30.565.10">
    <property type="entry name" value="Histidine kinase-like ATPase, C-terminal domain"/>
    <property type="match status" value="1"/>
</dbReference>
<evidence type="ECO:0000256" key="5">
    <source>
        <dbReference type="ARBA" id="ARBA00022777"/>
    </source>
</evidence>
<dbReference type="EMBL" id="JAIUJR010000001">
    <property type="protein sequence ID" value="MCA0131600.1"/>
    <property type="molecule type" value="Genomic_DNA"/>
</dbReference>
<sequence length="658" mass="74558">MSEKEVNILKRALERERASRKAAEKILEEKSAELFKVNKMLEQSYSELTSLYNKTSSQLQGVFENIVDAYVIMDLSGNILKMNDAAVEMFGFKSTQEEENLNNLVSPSDIDIVKPAFKKLITDGLITDFKINITTKHNVPKIVHINASIIEENGEPVAAQGIVRDITMEREAQEKLIESENRLSTLIKSLDTGVLLEDEHRKIVLTNNKFCEFFGIPVSPELLVGQDCSKSAEQSKDLFQDPDGFVSRINEILFNKKLVLGDELKMTNGKILERDYIPIYRSSEYQGHLWSYRDVTMQRQYSWGIEAEREKYGSIIANMHLGLVEVNNDDEILLVNQSFVEMSGYNKDELIGKKGGELLQADKSNDIITAENEKRAQGLSNSYELKVRTKSGEIRNWLISGAPNYDINGIVKGSIGIHLDITELKNLQIQKEKLLAKLEKSNEELQEYAHIVSHDLKSPLRSIDALVSWLKEDNKDNLDEASHKNLDLIQSTLEKMEQLISDVLNYSRVSTENKVDAEVDVQQLVEDVIELVYVPEHIHISILNKLPVVNGDSTKLQQVFQNLIGNAIKFNDKEKGLIEIDVLDEATHYKFSIKDNGIGIEPQFHDNIFKIFHALNKRKDSSGIGLSIVKKIIGLHGGNVWLESTPKMGTTFYFTLTK</sequence>
<dbReference type="InterPro" id="IPR005467">
    <property type="entry name" value="His_kinase_dom"/>
</dbReference>
<dbReference type="RefSeq" id="WP_224525799.1">
    <property type="nucleotide sequence ID" value="NZ_JAIUJR010000001.1"/>
</dbReference>
<evidence type="ECO:0000256" key="1">
    <source>
        <dbReference type="ARBA" id="ARBA00000085"/>
    </source>
</evidence>
<feature type="domain" description="Histidine kinase" evidence="7">
    <location>
        <begin position="451"/>
        <end position="658"/>
    </location>
</feature>
<dbReference type="InterPro" id="IPR036097">
    <property type="entry name" value="HisK_dim/P_sf"/>
</dbReference>
<dbReference type="PROSITE" id="PS50113">
    <property type="entry name" value="PAC"/>
    <property type="match status" value="2"/>
</dbReference>
<dbReference type="InterPro" id="IPR003594">
    <property type="entry name" value="HATPase_dom"/>
</dbReference>
<dbReference type="EC" id="2.7.13.3" evidence="2"/>
<dbReference type="Pfam" id="PF13188">
    <property type="entry name" value="PAS_8"/>
    <property type="match status" value="1"/>
</dbReference>
<dbReference type="PROSITE" id="PS50109">
    <property type="entry name" value="HIS_KIN"/>
    <property type="match status" value="1"/>
</dbReference>
<feature type="domain" description="PAC" evidence="9">
    <location>
        <begin position="127"/>
        <end position="178"/>
    </location>
</feature>
<comment type="caution">
    <text evidence="10">The sequence shown here is derived from an EMBL/GenBank/DDBJ whole genome shotgun (WGS) entry which is preliminary data.</text>
</comment>
<dbReference type="InterPro" id="IPR000700">
    <property type="entry name" value="PAS-assoc_C"/>
</dbReference>
<dbReference type="SUPFAM" id="SSF55785">
    <property type="entry name" value="PYP-like sensor domain (PAS domain)"/>
    <property type="match status" value="3"/>
</dbReference>
<evidence type="ECO:0000259" key="9">
    <source>
        <dbReference type="PROSITE" id="PS50113"/>
    </source>
</evidence>
<feature type="domain" description="PAS" evidence="8">
    <location>
        <begin position="55"/>
        <end position="124"/>
    </location>
</feature>
<reference evidence="11" key="1">
    <citation type="submission" date="2023-07" db="EMBL/GenBank/DDBJ databases">
        <authorList>
            <person name="Yue Y."/>
        </authorList>
    </citation>
    <scope>NUCLEOTIDE SEQUENCE [LARGE SCALE GENOMIC DNA]</scope>
    <source>
        <strain evidence="11">D23</strain>
    </source>
</reference>
<dbReference type="PANTHER" id="PTHR43304:SF1">
    <property type="entry name" value="PAC DOMAIN-CONTAINING PROTEIN"/>
    <property type="match status" value="1"/>
</dbReference>
<feature type="coiled-coil region" evidence="6">
    <location>
        <begin position="421"/>
        <end position="451"/>
    </location>
</feature>
<dbReference type="InterPro" id="IPR035965">
    <property type="entry name" value="PAS-like_dom_sf"/>
</dbReference>
<dbReference type="Pfam" id="PF00512">
    <property type="entry name" value="HisKA"/>
    <property type="match status" value="1"/>
</dbReference>
<evidence type="ECO:0000256" key="6">
    <source>
        <dbReference type="SAM" id="Coils"/>
    </source>
</evidence>
<dbReference type="Gene3D" id="1.10.287.130">
    <property type="match status" value="1"/>
</dbReference>
<feature type="domain" description="PAS" evidence="8">
    <location>
        <begin position="179"/>
        <end position="216"/>
    </location>
</feature>
<proteinExistence type="predicted"/>
<evidence type="ECO:0000256" key="2">
    <source>
        <dbReference type="ARBA" id="ARBA00012438"/>
    </source>
</evidence>
<evidence type="ECO:0000259" key="8">
    <source>
        <dbReference type="PROSITE" id="PS50112"/>
    </source>
</evidence>
<dbReference type="SMART" id="SM00091">
    <property type="entry name" value="PAS"/>
    <property type="match status" value="3"/>
</dbReference>
<dbReference type="Proteomes" id="UP001198901">
    <property type="component" value="Unassembled WGS sequence"/>
</dbReference>
<dbReference type="InterPro" id="IPR004358">
    <property type="entry name" value="Sig_transdc_His_kin-like_C"/>
</dbReference>
<dbReference type="InterPro" id="IPR052162">
    <property type="entry name" value="Sensor_kinase/Photoreceptor"/>
</dbReference>
<dbReference type="InterPro" id="IPR036890">
    <property type="entry name" value="HATPase_C_sf"/>
</dbReference>